<keyword evidence="3" id="KW-1185">Reference proteome</keyword>
<protein>
    <recommendedName>
        <fullName evidence="4">WW domain-containing protein</fullName>
    </recommendedName>
</protein>
<dbReference type="Proteomes" id="UP001642464">
    <property type="component" value="Unassembled WGS sequence"/>
</dbReference>
<comment type="caution">
    <text evidence="2">The sequence shown here is derived from an EMBL/GenBank/DDBJ whole genome shotgun (WGS) entry which is preliminary data.</text>
</comment>
<organism evidence="2 3">
    <name type="scientific">Durusdinium trenchii</name>
    <dbReference type="NCBI Taxonomy" id="1381693"/>
    <lineage>
        <taxon>Eukaryota</taxon>
        <taxon>Sar</taxon>
        <taxon>Alveolata</taxon>
        <taxon>Dinophyceae</taxon>
        <taxon>Suessiales</taxon>
        <taxon>Symbiodiniaceae</taxon>
        <taxon>Durusdinium</taxon>
    </lineage>
</organism>
<evidence type="ECO:0000313" key="3">
    <source>
        <dbReference type="Proteomes" id="UP001642464"/>
    </source>
</evidence>
<evidence type="ECO:0008006" key="4">
    <source>
        <dbReference type="Google" id="ProtNLM"/>
    </source>
</evidence>
<evidence type="ECO:0000313" key="2">
    <source>
        <dbReference type="EMBL" id="CAK9067965.1"/>
    </source>
</evidence>
<proteinExistence type="predicted"/>
<feature type="region of interest" description="Disordered" evidence="1">
    <location>
        <begin position="36"/>
        <end position="58"/>
    </location>
</feature>
<gene>
    <name evidence="2" type="ORF">SCF082_LOCUS34316</name>
</gene>
<feature type="region of interest" description="Disordered" evidence="1">
    <location>
        <begin position="94"/>
        <end position="160"/>
    </location>
</feature>
<dbReference type="EMBL" id="CAXAMM010031343">
    <property type="protein sequence ID" value="CAK9067965.1"/>
    <property type="molecule type" value="Genomic_DNA"/>
</dbReference>
<feature type="compositionally biased region" description="Basic residues" evidence="1">
    <location>
        <begin position="104"/>
        <end position="113"/>
    </location>
</feature>
<evidence type="ECO:0000256" key="1">
    <source>
        <dbReference type="SAM" id="MobiDB-lite"/>
    </source>
</evidence>
<name>A0ABP0NW06_9DINO</name>
<feature type="compositionally biased region" description="Gly residues" evidence="1">
    <location>
        <begin position="114"/>
        <end position="124"/>
    </location>
</feature>
<sequence length="160" mass="16652">AGLVVVRRGTTGRARVDAVWRLSDPRGAASMGNCCAGPEDNGPHMGLDSATQESDQLAPQELPAGWKAVPSRSRPGKVAYQNIHTGERISWVPTEEAKTYKGGINKKKRKKPKTGGGAPSGGTSGEENGTSGNTTVKTATNGVSKDPPSAKSEITKVIQT</sequence>
<feature type="non-terminal residue" evidence="2">
    <location>
        <position position="1"/>
    </location>
</feature>
<feature type="compositionally biased region" description="Low complexity" evidence="1">
    <location>
        <begin position="125"/>
        <end position="135"/>
    </location>
</feature>
<reference evidence="2 3" key="1">
    <citation type="submission" date="2024-02" db="EMBL/GenBank/DDBJ databases">
        <authorList>
            <person name="Chen Y."/>
            <person name="Shah S."/>
            <person name="Dougan E. K."/>
            <person name="Thang M."/>
            <person name="Chan C."/>
        </authorList>
    </citation>
    <scope>NUCLEOTIDE SEQUENCE [LARGE SCALE GENOMIC DNA]</scope>
</reference>
<accession>A0ABP0NW06</accession>